<dbReference type="PRINTS" id="PR00864">
    <property type="entry name" value="PREPILNPTASE"/>
</dbReference>
<feature type="transmembrane region" description="Helical" evidence="3">
    <location>
        <begin position="74"/>
        <end position="103"/>
    </location>
</feature>
<dbReference type="InterPro" id="IPR050882">
    <property type="entry name" value="Prepilin_peptidase/N-MTase"/>
</dbReference>
<accession>A0A3M8CEE7</accession>
<evidence type="ECO:0000259" key="4">
    <source>
        <dbReference type="Pfam" id="PF01478"/>
    </source>
</evidence>
<keyword evidence="3" id="KW-1133">Transmembrane helix</keyword>
<evidence type="ECO:0000256" key="2">
    <source>
        <dbReference type="RuleBase" id="RU003793"/>
    </source>
</evidence>
<dbReference type="AlphaFoldDB" id="A0A3M8CEE7"/>
<feature type="transmembrane region" description="Helical" evidence="3">
    <location>
        <begin position="21"/>
        <end position="37"/>
    </location>
</feature>
<dbReference type="PANTHER" id="PTHR30487:SF0">
    <property type="entry name" value="PREPILIN LEADER PEPTIDASE_N-METHYLTRANSFERASE-RELATED"/>
    <property type="match status" value="1"/>
</dbReference>
<feature type="transmembrane region" description="Helical" evidence="3">
    <location>
        <begin position="123"/>
        <end position="141"/>
    </location>
</feature>
<evidence type="ECO:0000256" key="3">
    <source>
        <dbReference type="SAM" id="Phobius"/>
    </source>
</evidence>
<proteinExistence type="inferred from homology"/>
<dbReference type="InterPro" id="IPR014032">
    <property type="entry name" value="Peptidase_A24A_bac"/>
</dbReference>
<evidence type="ECO:0000313" key="6">
    <source>
        <dbReference type="Proteomes" id="UP000282028"/>
    </source>
</evidence>
<dbReference type="OrthoDB" id="9789291at2"/>
<feature type="domain" description="Prepilin type IV endopeptidase peptidase" evidence="4">
    <location>
        <begin position="2"/>
        <end position="101"/>
    </location>
</feature>
<dbReference type="GO" id="GO:0006465">
    <property type="term" value="P:signal peptide processing"/>
    <property type="evidence" value="ECO:0007669"/>
    <property type="project" value="TreeGrafter"/>
</dbReference>
<dbReference type="GO" id="GO:0004190">
    <property type="term" value="F:aspartic-type endopeptidase activity"/>
    <property type="evidence" value="ECO:0007669"/>
    <property type="project" value="InterPro"/>
</dbReference>
<dbReference type="EMBL" id="RHHR01000015">
    <property type="protein sequence ID" value="RNB74136.1"/>
    <property type="molecule type" value="Genomic_DNA"/>
</dbReference>
<dbReference type="Proteomes" id="UP000282028">
    <property type="component" value="Unassembled WGS sequence"/>
</dbReference>
<dbReference type="RefSeq" id="WP_122908997.1">
    <property type="nucleotide sequence ID" value="NZ_RHHR01000015.1"/>
</dbReference>
<comment type="caution">
    <text evidence="5">The sequence shown here is derived from an EMBL/GenBank/DDBJ whole genome shotgun (WGS) entry which is preliminary data.</text>
</comment>
<reference evidence="5 6" key="1">
    <citation type="submission" date="2018-10" db="EMBL/GenBank/DDBJ databases">
        <title>Phylogenomics of Brevibacillus.</title>
        <authorList>
            <person name="Dunlap C."/>
        </authorList>
    </citation>
    <scope>NUCLEOTIDE SEQUENCE [LARGE SCALE GENOMIC DNA]</scope>
    <source>
        <strain evidence="5 6">JCM 12215</strain>
    </source>
</reference>
<name>A0A3M8CEE7_9BACL</name>
<gene>
    <name evidence="5" type="ORF">EDM52_10755</name>
</gene>
<keyword evidence="6" id="KW-1185">Reference proteome</keyword>
<comment type="similarity">
    <text evidence="1 2">Belongs to the peptidase A24 family.</text>
</comment>
<organism evidence="5 6">
    <name type="scientific">Brevibacillus invocatus</name>
    <dbReference type="NCBI Taxonomy" id="173959"/>
    <lineage>
        <taxon>Bacteria</taxon>
        <taxon>Bacillati</taxon>
        <taxon>Bacillota</taxon>
        <taxon>Bacilli</taxon>
        <taxon>Bacillales</taxon>
        <taxon>Paenibacillaceae</taxon>
        <taxon>Brevibacillus</taxon>
    </lineage>
</organism>
<dbReference type="InterPro" id="IPR000045">
    <property type="entry name" value="Prepilin_IV_endopep_pep"/>
</dbReference>
<feature type="transmembrane region" description="Helical" evidence="3">
    <location>
        <begin position="43"/>
        <end position="62"/>
    </location>
</feature>
<evidence type="ECO:0000256" key="1">
    <source>
        <dbReference type="ARBA" id="ARBA00005801"/>
    </source>
</evidence>
<dbReference type="Gene3D" id="1.20.120.1220">
    <property type="match status" value="1"/>
</dbReference>
<dbReference type="PANTHER" id="PTHR30487">
    <property type="entry name" value="TYPE 4 PREPILIN-LIKE PROTEINS LEADER PEPTIDE-PROCESSING ENZYME"/>
    <property type="match status" value="1"/>
</dbReference>
<keyword evidence="3" id="KW-0812">Transmembrane</keyword>
<dbReference type="GO" id="GO:0005886">
    <property type="term" value="C:plasma membrane"/>
    <property type="evidence" value="ECO:0007669"/>
    <property type="project" value="TreeGrafter"/>
</dbReference>
<evidence type="ECO:0000313" key="5">
    <source>
        <dbReference type="EMBL" id="RNB74136.1"/>
    </source>
</evidence>
<dbReference type="Pfam" id="PF01478">
    <property type="entry name" value="Peptidase_A24"/>
    <property type="match status" value="1"/>
</dbReference>
<keyword evidence="3" id="KW-0472">Membrane</keyword>
<sequence length="142" mass="15378">MMIIMVIAVYTDLRSRMIYDWLTLPGMVYFLLCHAFAQPDRWLSYVLGVVVLGGITLMMAVISKGQLGGGDIKLFAVVGAALGWQAGLMVMVLAYLIAGIGVIPVWIASKVLKKQGIGREIPLAPYIAGGTALLIMLAFYIE</sequence>
<protein>
    <submittedName>
        <fullName evidence="5">Prepilin peptidase</fullName>
    </submittedName>
</protein>